<reference evidence="14" key="1">
    <citation type="submission" date="2016-10" db="EMBL/GenBank/DDBJ databases">
        <authorList>
            <person name="Varghese N."/>
            <person name="Submissions S."/>
        </authorList>
    </citation>
    <scope>NUCLEOTIDE SEQUENCE [LARGE SCALE GENOMIC DNA]</scope>
    <source>
        <strain evidence="14">DSM 25811 / CCM 8410 / LMG 26954 / E90</strain>
    </source>
</reference>
<feature type="transmembrane region" description="Helical" evidence="11">
    <location>
        <begin position="406"/>
        <end position="427"/>
    </location>
</feature>
<evidence type="ECO:0000256" key="7">
    <source>
        <dbReference type="ARBA" id="ARBA00022840"/>
    </source>
</evidence>
<accession>A0A1G7A4S8</accession>
<dbReference type="GO" id="GO:0046983">
    <property type="term" value="F:protein dimerization activity"/>
    <property type="evidence" value="ECO:0007669"/>
    <property type="project" value="InterPro"/>
</dbReference>
<keyword evidence="11" id="KW-1133">Transmembrane helix</keyword>
<evidence type="ECO:0000256" key="9">
    <source>
        <dbReference type="PROSITE-ProRule" id="PRU00339"/>
    </source>
</evidence>
<dbReference type="SUPFAM" id="SSF48452">
    <property type="entry name" value="TPR-like"/>
    <property type="match status" value="1"/>
</dbReference>
<dbReference type="InterPro" id="IPR011990">
    <property type="entry name" value="TPR-like_helical_dom_sf"/>
</dbReference>
<dbReference type="SMART" id="SM00387">
    <property type="entry name" value="HATPase_c"/>
    <property type="match status" value="1"/>
</dbReference>
<evidence type="ECO:0000256" key="4">
    <source>
        <dbReference type="ARBA" id="ARBA00022679"/>
    </source>
</evidence>
<dbReference type="Gene3D" id="3.30.565.10">
    <property type="entry name" value="Histidine kinase-like ATPase, C-terminal domain"/>
    <property type="match status" value="1"/>
</dbReference>
<dbReference type="PANTHER" id="PTHR24421">
    <property type="entry name" value="NITRATE/NITRITE SENSOR PROTEIN NARX-RELATED"/>
    <property type="match status" value="1"/>
</dbReference>
<dbReference type="GO" id="GO:0000155">
    <property type="term" value="F:phosphorelay sensor kinase activity"/>
    <property type="evidence" value="ECO:0007669"/>
    <property type="project" value="InterPro"/>
</dbReference>
<gene>
    <name evidence="13" type="ORF">SAMN04487894_1217</name>
</gene>
<feature type="repeat" description="TPR" evidence="9">
    <location>
        <begin position="165"/>
        <end position="198"/>
    </location>
</feature>
<dbReference type="InterPro" id="IPR003594">
    <property type="entry name" value="HATPase_dom"/>
</dbReference>
<keyword evidence="14" id="KW-1185">Reference proteome</keyword>
<dbReference type="PROSITE" id="PS50109">
    <property type="entry name" value="HIS_KIN"/>
    <property type="match status" value="1"/>
</dbReference>
<name>A0A1G7A4S8_NIADE</name>
<dbReference type="OrthoDB" id="1523646at2"/>
<dbReference type="SMART" id="SM00028">
    <property type="entry name" value="TPR"/>
    <property type="match status" value="3"/>
</dbReference>
<evidence type="ECO:0000256" key="8">
    <source>
        <dbReference type="ARBA" id="ARBA00023012"/>
    </source>
</evidence>
<dbReference type="GO" id="GO:0005524">
    <property type="term" value="F:ATP binding"/>
    <property type="evidence" value="ECO:0007669"/>
    <property type="project" value="UniProtKB-KW"/>
</dbReference>
<feature type="domain" description="Histidine kinase" evidence="12">
    <location>
        <begin position="467"/>
        <end position="655"/>
    </location>
</feature>
<dbReference type="CDD" id="cd16917">
    <property type="entry name" value="HATPase_UhpB-NarQ-NarX-like"/>
    <property type="match status" value="1"/>
</dbReference>
<dbReference type="Proteomes" id="UP000198757">
    <property type="component" value="Unassembled WGS sequence"/>
</dbReference>
<dbReference type="GO" id="GO:0016020">
    <property type="term" value="C:membrane"/>
    <property type="evidence" value="ECO:0007669"/>
    <property type="project" value="InterPro"/>
</dbReference>
<keyword evidence="3" id="KW-0597">Phosphoprotein</keyword>
<evidence type="ECO:0000256" key="3">
    <source>
        <dbReference type="ARBA" id="ARBA00022553"/>
    </source>
</evidence>
<organism evidence="13 14">
    <name type="scientific">Niabella drilacis (strain DSM 25811 / CCM 8410 / CCUG 62505 / LMG 26954 / E90)</name>
    <dbReference type="NCBI Taxonomy" id="1285928"/>
    <lineage>
        <taxon>Bacteria</taxon>
        <taxon>Pseudomonadati</taxon>
        <taxon>Bacteroidota</taxon>
        <taxon>Chitinophagia</taxon>
        <taxon>Chitinophagales</taxon>
        <taxon>Chitinophagaceae</taxon>
        <taxon>Niabella</taxon>
    </lineage>
</organism>
<dbReference type="Gene3D" id="1.25.40.10">
    <property type="entry name" value="Tetratricopeptide repeat domain"/>
    <property type="match status" value="1"/>
</dbReference>
<dbReference type="InterPro" id="IPR036890">
    <property type="entry name" value="HATPase_C_sf"/>
</dbReference>
<sequence length="662" mass="74804">MRKLKIKKIIHNARCLWRCNHVFALLFVLHSCHPGTQHKINAPVTVTDQIGALKKRTFEVPIDSGLVIQQQVSILAKRYGLTDELIRSYCRLGYFIGRTQMDVNKGKRMIDSAGMLAKESDSKKMGPLVDLYYSVLYSGRDDSLASHYMEKVMPRLNELLPPDKIMALCSMGNIHSQRGNYASARKYYLHALDIAEHQTPRDFKAEIAIHDVMGIGYRATKDTLAAIKEWKKALALCTDSIEKLGEIEYFYSNFGQCYIEMGRPDSALPLIRKYAAIVRANYTDSGARLLPNLYFAEIALQRKEYKKADGLLIPYGNYIGTMDMDARSLPNDWFVYGYYETLYKVKKATGDYAGAMKALEDQKRFDALVNRKKNDDKLLQYDRNLEKTKMDKAVAEQEKKAANSRLILFLVIFLLSLAIAVGLVIFFRNKKRLEAQKLKGLYQASVIEKKELLLEAETAERKRIAREFHDELGGALTVIGMAAQALRGFNIEAIAGPVEILQRNSQKLTTQVNEIVWSLNDRNDTLGSLLAYVQRYMDQFLSDAGIMYTSSFQVAMKELPVEGYKRRYLFQSIKECFNNAVKHSGATALRCTAVTTPELLRLTIEDNGSGMPDEALLVKGNGLDNIRSNITALGGDVRWERGIDTRVVIEVPLKGLGKAKVT</sequence>
<dbReference type="SUPFAM" id="SSF55874">
    <property type="entry name" value="ATPase domain of HSP90 chaperone/DNA topoisomerase II/histidine kinase"/>
    <property type="match status" value="1"/>
</dbReference>
<evidence type="ECO:0000313" key="14">
    <source>
        <dbReference type="Proteomes" id="UP000198757"/>
    </source>
</evidence>
<dbReference type="STRING" id="1285928.SAMN04487894_1217"/>
<dbReference type="Gene3D" id="1.20.5.1930">
    <property type="match status" value="1"/>
</dbReference>
<keyword evidence="5" id="KW-0547">Nucleotide-binding</keyword>
<dbReference type="InterPro" id="IPR019734">
    <property type="entry name" value="TPR_rpt"/>
</dbReference>
<dbReference type="InterPro" id="IPR005467">
    <property type="entry name" value="His_kinase_dom"/>
</dbReference>
<proteinExistence type="predicted"/>
<dbReference type="PROSITE" id="PS50005">
    <property type="entry name" value="TPR"/>
    <property type="match status" value="1"/>
</dbReference>
<keyword evidence="9" id="KW-0802">TPR repeat</keyword>
<keyword evidence="10" id="KW-0175">Coiled coil</keyword>
<dbReference type="Pfam" id="PF07730">
    <property type="entry name" value="HisKA_3"/>
    <property type="match status" value="1"/>
</dbReference>
<evidence type="ECO:0000256" key="5">
    <source>
        <dbReference type="ARBA" id="ARBA00022741"/>
    </source>
</evidence>
<evidence type="ECO:0000256" key="2">
    <source>
        <dbReference type="ARBA" id="ARBA00012438"/>
    </source>
</evidence>
<dbReference type="Pfam" id="PF02518">
    <property type="entry name" value="HATPase_c"/>
    <property type="match status" value="1"/>
</dbReference>
<dbReference type="EC" id="2.7.13.3" evidence="2"/>
<dbReference type="PANTHER" id="PTHR24421:SF10">
    <property type="entry name" value="NITRATE_NITRITE SENSOR PROTEIN NARQ"/>
    <property type="match status" value="1"/>
</dbReference>
<evidence type="ECO:0000256" key="1">
    <source>
        <dbReference type="ARBA" id="ARBA00000085"/>
    </source>
</evidence>
<comment type="catalytic activity">
    <reaction evidence="1">
        <text>ATP + protein L-histidine = ADP + protein N-phospho-L-histidine.</text>
        <dbReference type="EC" id="2.7.13.3"/>
    </reaction>
</comment>
<evidence type="ECO:0000313" key="13">
    <source>
        <dbReference type="EMBL" id="SDE09792.1"/>
    </source>
</evidence>
<dbReference type="RefSeq" id="WP_090392933.1">
    <property type="nucleotide sequence ID" value="NZ_FMZO01000021.1"/>
</dbReference>
<evidence type="ECO:0000256" key="11">
    <source>
        <dbReference type="SAM" id="Phobius"/>
    </source>
</evidence>
<feature type="coiled-coil region" evidence="10">
    <location>
        <begin position="378"/>
        <end position="405"/>
    </location>
</feature>
<protein>
    <recommendedName>
        <fullName evidence="2">histidine kinase</fullName>
        <ecNumber evidence="2">2.7.13.3</ecNumber>
    </recommendedName>
</protein>
<keyword evidence="7" id="KW-0067">ATP-binding</keyword>
<keyword evidence="4" id="KW-0808">Transferase</keyword>
<evidence type="ECO:0000256" key="10">
    <source>
        <dbReference type="SAM" id="Coils"/>
    </source>
</evidence>
<dbReference type="InterPro" id="IPR011712">
    <property type="entry name" value="Sig_transdc_His_kin_sub3_dim/P"/>
</dbReference>
<evidence type="ECO:0000256" key="6">
    <source>
        <dbReference type="ARBA" id="ARBA00022777"/>
    </source>
</evidence>
<dbReference type="EMBL" id="FMZO01000021">
    <property type="protein sequence ID" value="SDE09792.1"/>
    <property type="molecule type" value="Genomic_DNA"/>
</dbReference>
<keyword evidence="11" id="KW-0812">Transmembrane</keyword>
<evidence type="ECO:0000259" key="12">
    <source>
        <dbReference type="PROSITE" id="PS50109"/>
    </source>
</evidence>
<dbReference type="AlphaFoldDB" id="A0A1G7A4S8"/>
<keyword evidence="6 13" id="KW-0418">Kinase</keyword>
<dbReference type="InterPro" id="IPR050482">
    <property type="entry name" value="Sensor_HK_TwoCompSys"/>
</dbReference>
<keyword evidence="8" id="KW-0902">Two-component regulatory system</keyword>
<keyword evidence="11" id="KW-0472">Membrane</keyword>